<dbReference type="AlphaFoldDB" id="A0A2V4E302"/>
<proteinExistence type="predicted"/>
<evidence type="ECO:0000313" key="1">
    <source>
        <dbReference type="EMBL" id="PXZ07612.1"/>
    </source>
</evidence>
<evidence type="ECO:0000313" key="2">
    <source>
        <dbReference type="Proteomes" id="UP000247932"/>
    </source>
</evidence>
<dbReference type="RefSeq" id="WP_110433364.1">
    <property type="nucleotide sequence ID" value="NZ_QGLR01000009.1"/>
</dbReference>
<dbReference type="Proteomes" id="UP000247932">
    <property type="component" value="Unassembled WGS sequence"/>
</dbReference>
<sequence length="66" mass="7823">MGYFNYHAKAKNLIKEGLLVRYEFVDNWNGIKPALVLYFKNANPMPIREYRWQEYLPLIGGEGEKD</sequence>
<gene>
    <name evidence="1" type="ORF">DKK70_07130</name>
</gene>
<name>A0A2V4E302_9GAMM</name>
<accession>A0A2V4E302</accession>
<organism evidence="1 2">
    <name type="scientific">Gilliamella apicola</name>
    <dbReference type="NCBI Taxonomy" id="1196095"/>
    <lineage>
        <taxon>Bacteria</taxon>
        <taxon>Pseudomonadati</taxon>
        <taxon>Pseudomonadota</taxon>
        <taxon>Gammaproteobacteria</taxon>
        <taxon>Orbales</taxon>
        <taxon>Orbaceae</taxon>
        <taxon>Gilliamella</taxon>
    </lineage>
</organism>
<comment type="caution">
    <text evidence="1">The sequence shown here is derived from an EMBL/GenBank/DDBJ whole genome shotgun (WGS) entry which is preliminary data.</text>
</comment>
<dbReference type="EMBL" id="QGLR01000009">
    <property type="protein sequence ID" value="PXZ07612.1"/>
    <property type="molecule type" value="Genomic_DNA"/>
</dbReference>
<reference evidence="1 2" key="1">
    <citation type="submission" date="2018-05" db="EMBL/GenBank/DDBJ databases">
        <title>Reference genomes for bee gut microbiota database.</title>
        <authorList>
            <person name="Ellegaard K.M."/>
        </authorList>
    </citation>
    <scope>NUCLEOTIDE SEQUENCE [LARGE SCALE GENOMIC DNA]</scope>
    <source>
        <strain evidence="1 2">ESL0182</strain>
    </source>
</reference>
<keyword evidence="2" id="KW-1185">Reference proteome</keyword>
<dbReference type="OrthoDB" id="1860786at2"/>
<protein>
    <submittedName>
        <fullName evidence="1">Thermostable hemolysin delta-VPH</fullName>
    </submittedName>
</protein>